<reference evidence="1" key="1">
    <citation type="submission" date="2018-10" db="EMBL/GenBank/DDBJ databases">
        <title>Hidden diversity of soil giant viruses.</title>
        <authorList>
            <person name="Schulz F."/>
            <person name="Alteio L."/>
            <person name="Goudeau D."/>
            <person name="Ryan E.M."/>
            <person name="Malmstrom R.R."/>
            <person name="Blanchard J."/>
            <person name="Woyke T."/>
        </authorList>
    </citation>
    <scope>NUCLEOTIDE SEQUENCE</scope>
    <source>
        <strain evidence="1">HOV1</strain>
    </source>
</reference>
<gene>
    <name evidence="1" type="ORF">Homavirus3_13</name>
</gene>
<name>A0A3G5A477_9VIRU</name>
<sequence>MSFHYTLYLAPGFDQKLDQILKTYTKWSWIGSQSLVMMKFGYDIIFGKSLVNSLGNLTMNSLKALFVATFVTTAFAVNLEEYQISNIRYVPPQSIL</sequence>
<evidence type="ECO:0000313" key="1">
    <source>
        <dbReference type="EMBL" id="AYV82035.1"/>
    </source>
</evidence>
<dbReference type="EMBL" id="MK072334">
    <property type="protein sequence ID" value="AYV82035.1"/>
    <property type="molecule type" value="Genomic_DNA"/>
</dbReference>
<accession>A0A3G5A477</accession>
<protein>
    <submittedName>
        <fullName evidence="1">Uncharacterized protein</fullName>
    </submittedName>
</protein>
<organism evidence="1">
    <name type="scientific">Homavirus sp</name>
    <dbReference type="NCBI Taxonomy" id="2487769"/>
    <lineage>
        <taxon>Viruses</taxon>
        <taxon>Varidnaviria</taxon>
        <taxon>Bamfordvirae</taxon>
        <taxon>Nucleocytoviricota</taxon>
        <taxon>Megaviricetes</taxon>
        <taxon>Imitervirales</taxon>
        <taxon>Mimiviridae</taxon>
        <taxon>Klosneuvirinae</taxon>
    </lineage>
</organism>
<proteinExistence type="predicted"/>